<dbReference type="Pfam" id="PF00753">
    <property type="entry name" value="Lactamase_B"/>
    <property type="match status" value="1"/>
</dbReference>
<accession>A0A0B5AMI3</accession>
<dbReference type="InterPro" id="IPR036866">
    <property type="entry name" value="RibonucZ/Hydroxyglut_hydro"/>
</dbReference>
<proteinExistence type="predicted"/>
<feature type="domain" description="Metallo-beta-lactamase" evidence="1">
    <location>
        <begin position="27"/>
        <end position="218"/>
    </location>
</feature>
<dbReference type="OrthoDB" id="9802248at2"/>
<dbReference type="PANTHER" id="PTHR42951">
    <property type="entry name" value="METALLO-BETA-LACTAMASE DOMAIN-CONTAINING"/>
    <property type="match status" value="1"/>
</dbReference>
<dbReference type="Gene3D" id="3.60.15.10">
    <property type="entry name" value="Ribonuclease Z/Hydroxyacylglutathione hydrolase-like"/>
    <property type="match status" value="1"/>
</dbReference>
<dbReference type="SMART" id="SM00849">
    <property type="entry name" value="Lactamase_B"/>
    <property type="match status" value="1"/>
</dbReference>
<gene>
    <name evidence="2" type="ORF">JMA_04410</name>
</gene>
<dbReference type="AlphaFoldDB" id="A0A0B5AMI3"/>
<dbReference type="PANTHER" id="PTHR42951:SF4">
    <property type="entry name" value="ACYL-COENZYME A THIOESTERASE MBLAC2"/>
    <property type="match status" value="1"/>
</dbReference>
<name>A0A0B5AMI3_9BACL</name>
<evidence type="ECO:0000313" key="2">
    <source>
        <dbReference type="EMBL" id="AJD89758.1"/>
    </source>
</evidence>
<evidence type="ECO:0000259" key="1">
    <source>
        <dbReference type="SMART" id="SM00849"/>
    </source>
</evidence>
<dbReference type="InterPro" id="IPR050855">
    <property type="entry name" value="NDM-1-like"/>
</dbReference>
<keyword evidence="3" id="KW-1185">Reference proteome</keyword>
<dbReference type="InterPro" id="IPR001279">
    <property type="entry name" value="Metallo-B-lactamas"/>
</dbReference>
<dbReference type="STRING" id="1508404.JMA_04410"/>
<dbReference type="KEGG" id="jeo:JMA_04410"/>
<dbReference type="EMBL" id="CP009416">
    <property type="protein sequence ID" value="AJD89758.1"/>
    <property type="molecule type" value="Genomic_DNA"/>
</dbReference>
<dbReference type="BioCyc" id="JESP1508404:G14D9-9658-MONOMER"/>
<dbReference type="SUPFAM" id="SSF56281">
    <property type="entry name" value="Metallo-hydrolase/oxidoreductase"/>
    <property type="match status" value="1"/>
</dbReference>
<organism evidence="2 3">
    <name type="scientific">Jeotgalibacillus malaysiensis</name>
    <dbReference type="NCBI Taxonomy" id="1508404"/>
    <lineage>
        <taxon>Bacteria</taxon>
        <taxon>Bacillati</taxon>
        <taxon>Bacillota</taxon>
        <taxon>Bacilli</taxon>
        <taxon>Bacillales</taxon>
        <taxon>Caryophanaceae</taxon>
        <taxon>Jeotgalibacillus</taxon>
    </lineage>
</organism>
<sequence length="260" mass="29264">MLTDDWFTVQRIDACTYAISEYGHWEKVHSFLLIGEKKAVLIDTGLGIDDIKRITDQLTDLPIYVVTTHVHTDHIGCHGSFEHIYVHKGDQRWLAKGIEGLSIEQVRKEIRKEITKPVSPSFDPETYEPYTGKPTGLLEDGDVMDLGNRKLQIIHTPGHSPGHISIFDETNGYLFTGDILYDETPVYAFYPLTDPEALIESWEKIAALKGVKKVFGSHNSIGLEPGILLEAKNAAIFLREHDLARFGTGVHEFNGFSVKF</sequence>
<reference evidence="2 3" key="1">
    <citation type="submission" date="2014-08" db="EMBL/GenBank/DDBJ databases">
        <title>Complete genome of a marine bacteria Jeotgalibacillus malaysiensis.</title>
        <authorList>
            <person name="Yaakop A.S."/>
            <person name="Chan K.-G."/>
            <person name="Goh K.M."/>
        </authorList>
    </citation>
    <scope>NUCLEOTIDE SEQUENCE [LARGE SCALE GENOMIC DNA]</scope>
    <source>
        <strain evidence="2 3">D5</strain>
    </source>
</reference>
<dbReference type="Proteomes" id="UP000031449">
    <property type="component" value="Chromosome"/>
</dbReference>
<dbReference type="HOGENOM" id="CLU_030571_0_0_9"/>
<evidence type="ECO:0000313" key="3">
    <source>
        <dbReference type="Proteomes" id="UP000031449"/>
    </source>
</evidence>
<protein>
    <submittedName>
        <fullName evidence="2">Lactamase</fullName>
    </submittedName>
</protein>